<dbReference type="Proteomes" id="UP000001812">
    <property type="component" value="Chromosome II"/>
</dbReference>
<feature type="compositionally biased region" description="Basic and acidic residues" evidence="1">
    <location>
        <begin position="27"/>
        <end position="43"/>
    </location>
</feature>
<accession>A0A0E1W0E9</accession>
<dbReference type="AlphaFoldDB" id="A0A0E1W0E9"/>
<proteinExistence type="predicted"/>
<keyword evidence="2" id="KW-0449">Lipoprotein</keyword>
<evidence type="ECO:0000256" key="1">
    <source>
        <dbReference type="SAM" id="MobiDB-lite"/>
    </source>
</evidence>
<gene>
    <name evidence="2" type="ORF">BURPS1710A_A0577</name>
</gene>
<name>A0A0E1W0E9_BURPE</name>
<feature type="region of interest" description="Disordered" evidence="1">
    <location>
        <begin position="66"/>
        <end position="94"/>
    </location>
</feature>
<dbReference type="EMBL" id="CM000833">
    <property type="protein sequence ID" value="EET05791.1"/>
    <property type="molecule type" value="Genomic_DNA"/>
</dbReference>
<feature type="compositionally biased region" description="Gly residues" evidence="1">
    <location>
        <begin position="80"/>
        <end position="94"/>
    </location>
</feature>
<sequence length="94" mass="9859">MMSPCEARNKTRAAFVFIHMGHRPPRRARDARPRPMRRPEAEMESIRMLSAACALLALMLAAGCASPGDMSPSDHAAPMGGYGRGGGSGGGGGY</sequence>
<protein>
    <submittedName>
        <fullName evidence="2">Putative lipoprotein</fullName>
    </submittedName>
</protein>
<feature type="region of interest" description="Disordered" evidence="1">
    <location>
        <begin position="19"/>
        <end position="43"/>
    </location>
</feature>
<evidence type="ECO:0000313" key="2">
    <source>
        <dbReference type="EMBL" id="EET05791.1"/>
    </source>
</evidence>
<reference evidence="2" key="1">
    <citation type="submission" date="2009-05" db="EMBL/GenBank/DDBJ databases">
        <authorList>
            <person name="Harkins D.M."/>
            <person name="DeShazer D."/>
            <person name="Woods D.E."/>
            <person name="Brinkac L.M."/>
            <person name="Brown K.A."/>
            <person name="Hung G.C."/>
            <person name="Tuanyok A."/>
            <person name="Zhang B."/>
            <person name="Nierman W.C."/>
        </authorList>
    </citation>
    <scope>NUCLEOTIDE SEQUENCE [LARGE SCALE GENOMIC DNA]</scope>
    <source>
        <strain evidence="2">1710a</strain>
    </source>
</reference>
<dbReference type="HOGENOM" id="CLU_2380687_0_0_4"/>
<organism evidence="2">
    <name type="scientific">Burkholderia pseudomallei 1710a</name>
    <dbReference type="NCBI Taxonomy" id="320371"/>
    <lineage>
        <taxon>Bacteria</taxon>
        <taxon>Pseudomonadati</taxon>
        <taxon>Pseudomonadota</taxon>
        <taxon>Betaproteobacteria</taxon>
        <taxon>Burkholderiales</taxon>
        <taxon>Burkholderiaceae</taxon>
        <taxon>Burkholderia</taxon>
        <taxon>pseudomallei group</taxon>
    </lineage>
</organism>